<dbReference type="AlphaFoldDB" id="B5D3X0"/>
<evidence type="ECO:0000313" key="2">
    <source>
        <dbReference type="Proteomes" id="UP000003452"/>
    </source>
</evidence>
<name>B5D3X0_PHOPM</name>
<sequence>MCQGIDFYWNIVKKSYSRCLIFRHLLFYANLIYIDNQMFKVLAWTLYRN</sequence>
<comment type="caution">
    <text evidence="1">The sequence shown here is derived from an EMBL/GenBank/DDBJ whole genome shotgun (WGS) entry which is preliminary data.</text>
</comment>
<reference evidence="1 2" key="1">
    <citation type="submission" date="2008-08" db="EMBL/GenBank/DDBJ databases">
        <title>Draft genome sequence of Bacteroides plebeius (DSM 17135).</title>
        <authorList>
            <person name="Sudarsanam P."/>
            <person name="Ley R."/>
            <person name="Guruge J."/>
            <person name="Turnbaugh P.J."/>
            <person name="Mahowald M."/>
            <person name="Liep D."/>
            <person name="Gordon J."/>
        </authorList>
    </citation>
    <scope>NUCLEOTIDE SEQUENCE [LARGE SCALE GENOMIC DNA]</scope>
    <source>
        <strain evidence="2">DSM 17135 / JCM 12973 / M2</strain>
    </source>
</reference>
<evidence type="ECO:0000313" key="1">
    <source>
        <dbReference type="EMBL" id="EDY94270.1"/>
    </source>
</evidence>
<dbReference type="EMBL" id="ABQC02000024">
    <property type="protein sequence ID" value="EDY94270.1"/>
    <property type="molecule type" value="Genomic_DNA"/>
</dbReference>
<dbReference type="Proteomes" id="UP000003452">
    <property type="component" value="Unassembled WGS sequence"/>
</dbReference>
<dbReference type="HOGENOM" id="CLU_3132462_0_0_10"/>
<accession>B5D3X0</accession>
<proteinExistence type="predicted"/>
<protein>
    <submittedName>
        <fullName evidence="1">Uncharacterized protein</fullName>
    </submittedName>
</protein>
<reference evidence="1 2" key="2">
    <citation type="submission" date="2008-08" db="EMBL/GenBank/DDBJ databases">
        <authorList>
            <person name="Fulton L."/>
            <person name="Clifton S."/>
            <person name="Fulton B."/>
            <person name="Xu J."/>
            <person name="Minx P."/>
            <person name="Pepin K.H."/>
            <person name="Johnson M."/>
            <person name="Thiruvilangam P."/>
            <person name="Bhonagiri V."/>
            <person name="Nash W.E."/>
            <person name="Mardis E.R."/>
            <person name="Wilson R.K."/>
        </authorList>
    </citation>
    <scope>NUCLEOTIDE SEQUENCE [LARGE SCALE GENOMIC DNA]</scope>
    <source>
        <strain evidence="2">DSM 17135 / JCM 12973 / M2</strain>
    </source>
</reference>
<organism evidence="1 2">
    <name type="scientific">Phocaeicola plebeius (strain DSM 17135 / JCM 12973 / CCUG 54634 / M2)</name>
    <name type="common">Bacteroides plebeius</name>
    <dbReference type="NCBI Taxonomy" id="484018"/>
    <lineage>
        <taxon>Bacteria</taxon>
        <taxon>Pseudomonadati</taxon>
        <taxon>Bacteroidota</taxon>
        <taxon>Bacteroidia</taxon>
        <taxon>Bacteroidales</taxon>
        <taxon>Bacteroidaceae</taxon>
        <taxon>Phocaeicola</taxon>
    </lineage>
</organism>
<gene>
    <name evidence="1" type="ORF">BACPLE_03724</name>
</gene>